<dbReference type="RefSeq" id="WP_072503505.1">
    <property type="nucleotide sequence ID" value="NZ_CP016364.1"/>
</dbReference>
<name>A0A1L3I0M7_9RHOB</name>
<evidence type="ECO:0000313" key="2">
    <source>
        <dbReference type="Proteomes" id="UP000183859"/>
    </source>
</evidence>
<evidence type="ECO:0000313" key="1">
    <source>
        <dbReference type="EMBL" id="APG45685.1"/>
    </source>
</evidence>
<dbReference type="STRING" id="1844006.PhaeoP97_00233"/>
<accession>A0A1L3I0M7</accession>
<reference evidence="2" key="1">
    <citation type="submission" date="2016-07" db="EMBL/GenBank/DDBJ databases">
        <title>Phaeobacter portensis sp. nov., a tropodithietic acid producing bacterium isolated from a German harbor.</title>
        <authorList>
            <person name="Freese H.M."/>
            <person name="Bunk B."/>
            <person name="Breider S."/>
            <person name="Brinkhoff T."/>
        </authorList>
    </citation>
    <scope>NUCLEOTIDE SEQUENCE [LARGE SCALE GENOMIC DNA]</scope>
    <source>
        <strain evidence="2">P97</strain>
    </source>
</reference>
<dbReference type="OrthoDB" id="8410638at2"/>
<gene>
    <name evidence="1" type="ORF">PhaeoP97_00233</name>
</gene>
<dbReference type="InterPro" id="IPR036388">
    <property type="entry name" value="WH-like_DNA-bd_sf"/>
</dbReference>
<protein>
    <recommendedName>
        <fullName evidence="3">Phage DNA packaging protein, Nu1 subunit of terminase</fullName>
    </recommendedName>
</protein>
<proteinExistence type="predicted"/>
<evidence type="ECO:0008006" key="3">
    <source>
        <dbReference type="Google" id="ProtNLM"/>
    </source>
</evidence>
<keyword evidence="2" id="KW-1185">Reference proteome</keyword>
<dbReference type="Gene3D" id="1.10.10.10">
    <property type="entry name" value="Winged helix-like DNA-binding domain superfamily/Winged helix DNA-binding domain"/>
    <property type="match status" value="1"/>
</dbReference>
<sequence length="217" mass="24260">MTELITLDSGEVIDLSRYPLPSGIEDEVYNIQLMAKAMNTSTVTVNKWIDAGMPVENPGGNGRSYELRFSHCYAWRKWREGKDQAAVKAKASSAAQKAMLFVGEDDEAAADNALSAKEVREWSEAVILRDKAALQRGDLIKRGDVQGVMEKLLGTVRRTITNMPDWLEQEFSLSPRQADKAQTYADGLLDELRLQLERQGYQTADVIDFGDRDTLAE</sequence>
<dbReference type="EMBL" id="CP016364">
    <property type="protein sequence ID" value="APG45685.1"/>
    <property type="molecule type" value="Genomic_DNA"/>
</dbReference>
<organism evidence="1 2">
    <name type="scientific">Phaeobacter porticola</name>
    <dbReference type="NCBI Taxonomy" id="1844006"/>
    <lineage>
        <taxon>Bacteria</taxon>
        <taxon>Pseudomonadati</taxon>
        <taxon>Pseudomonadota</taxon>
        <taxon>Alphaproteobacteria</taxon>
        <taxon>Rhodobacterales</taxon>
        <taxon>Roseobacteraceae</taxon>
        <taxon>Phaeobacter</taxon>
    </lineage>
</organism>
<dbReference type="KEGG" id="php:PhaeoP97_00233"/>
<dbReference type="Proteomes" id="UP000183859">
    <property type="component" value="Chromosome"/>
</dbReference>
<dbReference type="AlphaFoldDB" id="A0A1L3I0M7"/>